<protein>
    <submittedName>
        <fullName evidence="1">Uncharacterized protein</fullName>
    </submittedName>
</protein>
<gene>
    <name evidence="1" type="ORF">K3G42_005113</name>
</gene>
<comment type="caution">
    <text evidence="1">The sequence shown here is derived from an EMBL/GenBank/DDBJ whole genome shotgun (WGS) entry which is preliminary data.</text>
</comment>
<organism evidence="1 2">
    <name type="scientific">Sphaerodactylus townsendi</name>
    <dbReference type="NCBI Taxonomy" id="933632"/>
    <lineage>
        <taxon>Eukaryota</taxon>
        <taxon>Metazoa</taxon>
        <taxon>Chordata</taxon>
        <taxon>Craniata</taxon>
        <taxon>Vertebrata</taxon>
        <taxon>Euteleostomi</taxon>
        <taxon>Lepidosauria</taxon>
        <taxon>Squamata</taxon>
        <taxon>Bifurcata</taxon>
        <taxon>Gekkota</taxon>
        <taxon>Sphaerodactylidae</taxon>
        <taxon>Sphaerodactylus</taxon>
    </lineage>
</organism>
<reference evidence="1" key="1">
    <citation type="submission" date="2021-08" db="EMBL/GenBank/DDBJ databases">
        <title>The first chromosome-level gecko genome reveals the dynamic sex chromosomes of Neotropical dwarf geckos (Sphaerodactylidae: Sphaerodactylus).</title>
        <authorList>
            <person name="Pinto B.J."/>
            <person name="Keating S.E."/>
            <person name="Gamble T."/>
        </authorList>
    </citation>
    <scope>NUCLEOTIDE SEQUENCE</scope>
    <source>
        <strain evidence="1">TG3544</strain>
    </source>
</reference>
<name>A0ACB8EXY5_9SAUR</name>
<evidence type="ECO:0000313" key="2">
    <source>
        <dbReference type="Proteomes" id="UP000827872"/>
    </source>
</evidence>
<accession>A0ACB8EXY5</accession>
<dbReference type="Proteomes" id="UP000827872">
    <property type="component" value="Linkage Group LG12"/>
</dbReference>
<proteinExistence type="predicted"/>
<sequence>MTGRLIGGSSLQGLRKSTVYYVLLLSKNDAGWVGDNFLCQLLPLEDAKYEEQVVKGVRDRSVRLLCGDVVLPMVVFWSFTKLGSLIPRAVAISNGLESKVEKAAAVLGDVTLKNSTLEIKNLQMAAEGRFMCQALYEQDEEIKAVYFYVELIVLVPVSQPFLQINNSAPVEGMPVLMTCTVKEATPPVEYSWHRHTNREGPVNVSEAVGGMINITSANRTQMGWYACTAQNEVNSQTSDRMYLDIIYGPDEPVISVEPFAINQHGFSANEQEEVVMTCLAPSNPPSHYIWFYNSSQVYAGQKYVITRILRTQTGSYTCLAQNTHLNTRTQTTIILTVYYLPEGKLSCRPLPAANFRDLALHCSWQGGFPLAQLRWVKRADRNSTATASNATQIFRGVDVRNGSSYTCLASHPSLRENAVCRTTVWVPGGSPTCSAMATKQNEFLMMTCDWPGGLPRMTLWWRDWREHVFGGLKQSHNILVLKSNRTLGGKRFTCVAAHPLRGKAAECHVRLEPPKLVVERTKMSLFEGNEVQLSCLLQGAYLGSEVFWYNNKNQVIRADAPKYKLQQENAWFNLTLQDTEWMRDSGTYRCAALNAVGNASATINLQVKKYPTPPNVTINKLMYNRHRTEVEVEWQTQGPGNLTGFLVQRTEAKKTTNRQAVTIWETAASGIDPEVREQKLSGLDPSVIYAFRILAVNHRTRGHPSEVKTPADPPFNAYPAVIGAAVTGMIVATVASLLGFQYIIRNRENNPRLHDLLFRRDGAEAQERISNPEDAEQEATTAVDVGEQPGETSAPAEETSADDSPQEATEVPEDSAPAQEDASDPEPAPAPADEDAPVNVTITVAATP</sequence>
<evidence type="ECO:0000313" key="1">
    <source>
        <dbReference type="EMBL" id="KAH7997674.1"/>
    </source>
</evidence>
<dbReference type="EMBL" id="CM037625">
    <property type="protein sequence ID" value="KAH7997674.1"/>
    <property type="molecule type" value="Genomic_DNA"/>
</dbReference>
<keyword evidence="2" id="KW-1185">Reference proteome</keyword>